<comment type="caution">
    <text evidence="2">The sequence shown here is derived from an EMBL/GenBank/DDBJ whole genome shotgun (WGS) entry which is preliminary data.</text>
</comment>
<name>A0A9P3LG38_9APHY</name>
<accession>A0A9P3LG38</accession>
<dbReference type="AlphaFoldDB" id="A0A9P3LG38"/>
<reference evidence="2 3" key="1">
    <citation type="submission" date="2021-08" db="EMBL/GenBank/DDBJ databases">
        <title>Draft Genome Sequence of Phanerochaete sordida strain YK-624.</title>
        <authorList>
            <person name="Mori T."/>
            <person name="Dohra H."/>
            <person name="Suzuki T."/>
            <person name="Kawagishi H."/>
            <person name="Hirai H."/>
        </authorList>
    </citation>
    <scope>NUCLEOTIDE SEQUENCE [LARGE SCALE GENOMIC DNA]</scope>
    <source>
        <strain evidence="2 3">YK-624</strain>
    </source>
</reference>
<evidence type="ECO:0000256" key="1">
    <source>
        <dbReference type="SAM" id="MobiDB-lite"/>
    </source>
</evidence>
<dbReference type="Proteomes" id="UP000703269">
    <property type="component" value="Unassembled WGS sequence"/>
</dbReference>
<feature type="region of interest" description="Disordered" evidence="1">
    <location>
        <begin position="9"/>
        <end position="36"/>
    </location>
</feature>
<organism evidence="2 3">
    <name type="scientific">Phanerochaete sordida</name>
    <dbReference type="NCBI Taxonomy" id="48140"/>
    <lineage>
        <taxon>Eukaryota</taxon>
        <taxon>Fungi</taxon>
        <taxon>Dikarya</taxon>
        <taxon>Basidiomycota</taxon>
        <taxon>Agaricomycotina</taxon>
        <taxon>Agaricomycetes</taxon>
        <taxon>Polyporales</taxon>
        <taxon>Phanerochaetaceae</taxon>
        <taxon>Phanerochaete</taxon>
    </lineage>
</organism>
<gene>
    <name evidence="2" type="ORF">PsYK624_094230</name>
</gene>
<keyword evidence="3" id="KW-1185">Reference proteome</keyword>
<evidence type="ECO:0000313" key="2">
    <source>
        <dbReference type="EMBL" id="GJE93264.1"/>
    </source>
</evidence>
<proteinExistence type="predicted"/>
<sequence>MQLFACRVRSKDGGGADEFDELEPGGQGSLAGASTSAANHHRRCGVGAVPGLLVLTVRRTRGPLAARAAHPADAELPAVVTKTSVAFRGPSSQINLSTAHWTLYQAHDYPEAAFHALLPSPAAYVGRIRRSWASVRRLRWCSACRCSVSMRSARTRQASRCVLPTQDAADARRAAPQALGPAVALRVTVPGTRRAL</sequence>
<protein>
    <submittedName>
        <fullName evidence="2">Uncharacterized protein</fullName>
    </submittedName>
</protein>
<evidence type="ECO:0000313" key="3">
    <source>
        <dbReference type="Proteomes" id="UP000703269"/>
    </source>
</evidence>
<dbReference type="EMBL" id="BPQB01000031">
    <property type="protein sequence ID" value="GJE93264.1"/>
    <property type="molecule type" value="Genomic_DNA"/>
</dbReference>